<protein>
    <recommendedName>
        <fullName evidence="3">RING-type domain-containing protein</fullName>
    </recommendedName>
</protein>
<keyword evidence="1" id="KW-0863">Zinc-finger</keyword>
<dbReference type="SMART" id="SM00184">
    <property type="entry name" value="RING"/>
    <property type="match status" value="1"/>
</dbReference>
<keyword evidence="1" id="KW-0479">Metal-binding</keyword>
<dbReference type="PANTHER" id="PTHR46719:SF18">
    <property type="entry name" value="FINGER PROTEIN ATL2I, PUTATIVE-RELATED"/>
    <property type="match status" value="1"/>
</dbReference>
<comment type="caution">
    <text evidence="4">The sequence shown here is derived from an EMBL/GenBank/DDBJ whole genome shotgun (WGS) entry which is preliminary data.</text>
</comment>
<dbReference type="InterPro" id="IPR045899">
    <property type="entry name" value="ATL71-like"/>
</dbReference>
<organism evidence="4 5">
    <name type="scientific">Hevea brasiliensis</name>
    <name type="common">Para rubber tree</name>
    <name type="synonym">Siphonia brasiliensis</name>
    <dbReference type="NCBI Taxonomy" id="3981"/>
    <lineage>
        <taxon>Eukaryota</taxon>
        <taxon>Viridiplantae</taxon>
        <taxon>Streptophyta</taxon>
        <taxon>Embryophyta</taxon>
        <taxon>Tracheophyta</taxon>
        <taxon>Spermatophyta</taxon>
        <taxon>Magnoliopsida</taxon>
        <taxon>eudicotyledons</taxon>
        <taxon>Gunneridae</taxon>
        <taxon>Pentapetalae</taxon>
        <taxon>rosids</taxon>
        <taxon>fabids</taxon>
        <taxon>Malpighiales</taxon>
        <taxon>Euphorbiaceae</taxon>
        <taxon>Crotonoideae</taxon>
        <taxon>Micrandreae</taxon>
        <taxon>Hevea</taxon>
    </lineage>
</organism>
<sequence length="175" mass="19355">MNSTTPPPEQNLGRFPIIFGASIGSLSLIAIILLTVYLCTRRRPSLPDPSSHDGVSASSDDQDLSSSVTINIEATLNTYPKILFSDAKNEKGDSSIASSCSICLAEYSDSDVLRLLPDCDHLFHVQCVDQWLKLHPTCPICRNSSRRTQSNLTPQSNPSQTTQPFFDPFFVRLMY</sequence>
<dbReference type="Pfam" id="PF13639">
    <property type="entry name" value="zf-RING_2"/>
    <property type="match status" value="1"/>
</dbReference>
<gene>
    <name evidence="4" type="ORF">P3X46_025186</name>
</gene>
<evidence type="ECO:0000313" key="4">
    <source>
        <dbReference type="EMBL" id="KAJ9159707.1"/>
    </source>
</evidence>
<evidence type="ECO:0000256" key="2">
    <source>
        <dbReference type="SAM" id="Phobius"/>
    </source>
</evidence>
<keyword evidence="1" id="KW-0862">Zinc</keyword>
<dbReference type="Gene3D" id="3.30.40.10">
    <property type="entry name" value="Zinc/RING finger domain, C3HC4 (zinc finger)"/>
    <property type="match status" value="1"/>
</dbReference>
<dbReference type="PROSITE" id="PS50089">
    <property type="entry name" value="ZF_RING_2"/>
    <property type="match status" value="1"/>
</dbReference>
<evidence type="ECO:0000259" key="3">
    <source>
        <dbReference type="PROSITE" id="PS50089"/>
    </source>
</evidence>
<accession>A0ABQ9L871</accession>
<dbReference type="SUPFAM" id="SSF57850">
    <property type="entry name" value="RING/U-box"/>
    <property type="match status" value="1"/>
</dbReference>
<keyword evidence="2" id="KW-1133">Transmembrane helix</keyword>
<keyword evidence="2" id="KW-0472">Membrane</keyword>
<dbReference type="InterPro" id="IPR013083">
    <property type="entry name" value="Znf_RING/FYVE/PHD"/>
</dbReference>
<dbReference type="Proteomes" id="UP001174677">
    <property type="component" value="Chromosome 14"/>
</dbReference>
<feature type="domain" description="RING-type" evidence="3">
    <location>
        <begin position="100"/>
        <end position="142"/>
    </location>
</feature>
<evidence type="ECO:0000256" key="1">
    <source>
        <dbReference type="PROSITE-ProRule" id="PRU00175"/>
    </source>
</evidence>
<evidence type="ECO:0000313" key="5">
    <source>
        <dbReference type="Proteomes" id="UP001174677"/>
    </source>
</evidence>
<keyword evidence="2" id="KW-0812">Transmembrane</keyword>
<feature type="transmembrane region" description="Helical" evidence="2">
    <location>
        <begin position="15"/>
        <end position="39"/>
    </location>
</feature>
<proteinExistence type="predicted"/>
<name>A0ABQ9L871_HEVBR</name>
<keyword evidence="5" id="KW-1185">Reference proteome</keyword>
<dbReference type="PANTHER" id="PTHR46719">
    <property type="entry name" value="TRANSCRIPTION FACTOR C2H2 FAMILY-RELATED"/>
    <property type="match status" value="1"/>
</dbReference>
<dbReference type="EMBL" id="JARPOI010000014">
    <property type="protein sequence ID" value="KAJ9159707.1"/>
    <property type="molecule type" value="Genomic_DNA"/>
</dbReference>
<dbReference type="InterPro" id="IPR001841">
    <property type="entry name" value="Znf_RING"/>
</dbReference>
<reference evidence="4" key="1">
    <citation type="journal article" date="2023" name="Plant Biotechnol. J.">
        <title>Chromosome-level wild Hevea brasiliensis genome provides new tools for genomic-assisted breeding and valuable loci to elevate rubber yield.</title>
        <authorList>
            <person name="Cheng H."/>
            <person name="Song X."/>
            <person name="Hu Y."/>
            <person name="Wu T."/>
            <person name="Yang Q."/>
            <person name="An Z."/>
            <person name="Feng S."/>
            <person name="Deng Z."/>
            <person name="Wu W."/>
            <person name="Zeng X."/>
            <person name="Tu M."/>
            <person name="Wang X."/>
            <person name="Huang H."/>
        </authorList>
    </citation>
    <scope>NUCLEOTIDE SEQUENCE</scope>
    <source>
        <strain evidence="4">MT/VB/25A 57/8</strain>
    </source>
</reference>